<sequence length="104" mass="11685">MQRRHFVALFGSLSVTGVLGTDRAFAEDPQLVEPIHRVANAASVTSKPMIAQHPLDRALEMAQDALTHCRANVNDYTAILVKRERVGDTLGDYEYMYAKVRNRK</sequence>
<dbReference type="EMBL" id="ANOG01000585">
    <property type="protein sequence ID" value="EMI19008.1"/>
    <property type="molecule type" value="Genomic_DNA"/>
</dbReference>
<comment type="caution">
    <text evidence="1">The sequence shown here is derived from an EMBL/GenBank/DDBJ whole genome shotgun (WGS) entry which is preliminary data.</text>
</comment>
<dbReference type="AlphaFoldDB" id="M5RI70"/>
<accession>M5RI70</accession>
<proteinExistence type="predicted"/>
<organism evidence="1 2">
    <name type="scientific">Rhodopirellula maiorica SM1</name>
    <dbReference type="NCBI Taxonomy" id="1265738"/>
    <lineage>
        <taxon>Bacteria</taxon>
        <taxon>Pseudomonadati</taxon>
        <taxon>Planctomycetota</taxon>
        <taxon>Planctomycetia</taxon>
        <taxon>Pirellulales</taxon>
        <taxon>Pirellulaceae</taxon>
        <taxon>Novipirellula</taxon>
    </lineage>
</organism>
<dbReference type="Proteomes" id="UP000011991">
    <property type="component" value="Unassembled WGS sequence"/>
</dbReference>
<feature type="non-terminal residue" evidence="1">
    <location>
        <position position="104"/>
    </location>
</feature>
<keyword evidence="2" id="KW-1185">Reference proteome</keyword>
<reference evidence="1 2" key="1">
    <citation type="journal article" date="2013" name="Mar. Genomics">
        <title>Expression of sulfatases in Rhodopirellula baltica and the diversity of sulfatases in the genus Rhodopirellula.</title>
        <authorList>
            <person name="Wegner C.E."/>
            <person name="Richter-Heitmann T."/>
            <person name="Klindworth A."/>
            <person name="Klockow C."/>
            <person name="Richter M."/>
            <person name="Achstetter T."/>
            <person name="Glockner F.O."/>
            <person name="Harder J."/>
        </authorList>
    </citation>
    <scope>NUCLEOTIDE SEQUENCE [LARGE SCALE GENOMIC DNA]</scope>
    <source>
        <strain evidence="1 2">SM1</strain>
    </source>
</reference>
<name>M5RI70_9BACT</name>
<protein>
    <submittedName>
        <fullName evidence="1">Secreted protein containing</fullName>
    </submittedName>
</protein>
<evidence type="ECO:0000313" key="1">
    <source>
        <dbReference type="EMBL" id="EMI19008.1"/>
    </source>
</evidence>
<gene>
    <name evidence="1" type="ORF">RMSM_04072</name>
</gene>
<evidence type="ECO:0000313" key="2">
    <source>
        <dbReference type="Proteomes" id="UP000011991"/>
    </source>
</evidence>